<reference evidence="3 4" key="1">
    <citation type="submission" date="2019-03" db="EMBL/GenBank/DDBJ databases">
        <title>Rhodosporidium diobovatum UCD-FST 08-225 genome sequencing, assembly, and annotation.</title>
        <authorList>
            <person name="Fakankun I.U."/>
            <person name="Fristensky B."/>
            <person name="Levin D.B."/>
        </authorList>
    </citation>
    <scope>NUCLEOTIDE SEQUENCE [LARGE SCALE GENOMIC DNA]</scope>
    <source>
        <strain evidence="3 4">UCD-FST 08-225</strain>
    </source>
</reference>
<accession>A0A5C5FP94</accession>
<dbReference type="SUPFAM" id="SSF89895">
    <property type="entry name" value="FYSH domain"/>
    <property type="match status" value="1"/>
</dbReference>
<dbReference type="AlphaFoldDB" id="A0A5C5FP94"/>
<evidence type="ECO:0000313" key="4">
    <source>
        <dbReference type="Proteomes" id="UP000311382"/>
    </source>
</evidence>
<evidence type="ECO:0000259" key="2">
    <source>
        <dbReference type="Pfam" id="PF01172"/>
    </source>
</evidence>
<feature type="compositionally biased region" description="Polar residues" evidence="1">
    <location>
        <begin position="108"/>
        <end position="123"/>
    </location>
</feature>
<evidence type="ECO:0000313" key="3">
    <source>
        <dbReference type="EMBL" id="TNY18678.1"/>
    </source>
</evidence>
<proteinExistence type="predicted"/>
<keyword evidence="4" id="KW-1185">Reference proteome</keyword>
<dbReference type="STRING" id="5288.A0A5C5FP94"/>
<dbReference type="EMBL" id="SOZI01000127">
    <property type="protein sequence ID" value="TNY18678.1"/>
    <property type="molecule type" value="Genomic_DNA"/>
</dbReference>
<dbReference type="Gene3D" id="3.30.1250.10">
    <property type="entry name" value="Ribosome maturation protein SBDS, N-terminal domain"/>
    <property type="match status" value="1"/>
</dbReference>
<feature type="region of interest" description="Disordered" evidence="1">
    <location>
        <begin position="100"/>
        <end position="132"/>
    </location>
</feature>
<feature type="domain" description="Ribosome maturation protein SDO1/SBDS N-terminal" evidence="2">
    <location>
        <begin position="11"/>
        <end position="104"/>
    </location>
</feature>
<dbReference type="InterPro" id="IPR019783">
    <property type="entry name" value="SDO1/SBDS_N"/>
</dbReference>
<comment type="caution">
    <text evidence="3">The sequence shown here is derived from an EMBL/GenBank/DDBJ whole genome shotgun (WGS) entry which is preliminary data.</text>
</comment>
<name>A0A5C5FP94_9BASI</name>
<dbReference type="Proteomes" id="UP000311382">
    <property type="component" value="Unassembled WGS sequence"/>
</dbReference>
<gene>
    <name evidence="3" type="ORF">DMC30DRAFT_418631</name>
</gene>
<dbReference type="Pfam" id="PF01172">
    <property type="entry name" value="SBDS_N"/>
    <property type="match status" value="1"/>
</dbReference>
<dbReference type="InterPro" id="IPR036786">
    <property type="entry name" value="Ribosome_mat_SBDS_N_sf"/>
</dbReference>
<dbReference type="OrthoDB" id="2567806at2759"/>
<sequence>MLNCLCTEAWAVYKPDSQSTDEWILIVGDVSAAEKWKGGGEPRASIPLVQIVDSFDVFHTGQGSQGILARPSKQELHTIFGTTNEDEIVETILTKGRIVSSDMPHQWGTKNDSKSGNYQTSQGSKGGHAGGR</sequence>
<evidence type="ECO:0000256" key="1">
    <source>
        <dbReference type="SAM" id="MobiDB-lite"/>
    </source>
</evidence>
<organism evidence="3 4">
    <name type="scientific">Rhodotorula diobovata</name>
    <dbReference type="NCBI Taxonomy" id="5288"/>
    <lineage>
        <taxon>Eukaryota</taxon>
        <taxon>Fungi</taxon>
        <taxon>Dikarya</taxon>
        <taxon>Basidiomycota</taxon>
        <taxon>Pucciniomycotina</taxon>
        <taxon>Microbotryomycetes</taxon>
        <taxon>Sporidiobolales</taxon>
        <taxon>Sporidiobolaceae</taxon>
        <taxon>Rhodotorula</taxon>
    </lineage>
</organism>
<protein>
    <submittedName>
        <fullName evidence="3">Ribosome maturation protein</fullName>
    </submittedName>
</protein>